<reference evidence="2 3" key="1">
    <citation type="submission" date="2019-02" db="EMBL/GenBank/DDBJ databases">
        <title>Deep-cultivation of Planctomycetes and their phenomic and genomic characterization uncovers novel biology.</title>
        <authorList>
            <person name="Wiegand S."/>
            <person name="Jogler M."/>
            <person name="Boedeker C."/>
            <person name="Pinto D."/>
            <person name="Vollmers J."/>
            <person name="Rivas-Marin E."/>
            <person name="Kohn T."/>
            <person name="Peeters S.H."/>
            <person name="Heuer A."/>
            <person name="Rast P."/>
            <person name="Oberbeckmann S."/>
            <person name="Bunk B."/>
            <person name="Jeske O."/>
            <person name="Meyerdierks A."/>
            <person name="Storesund J.E."/>
            <person name="Kallscheuer N."/>
            <person name="Luecker S."/>
            <person name="Lage O.M."/>
            <person name="Pohl T."/>
            <person name="Merkel B.J."/>
            <person name="Hornburger P."/>
            <person name="Mueller R.-W."/>
            <person name="Bruemmer F."/>
            <person name="Labrenz M."/>
            <person name="Spormann A.M."/>
            <person name="Op den Camp H."/>
            <person name="Overmann J."/>
            <person name="Amann R."/>
            <person name="Jetten M.S.M."/>
            <person name="Mascher T."/>
            <person name="Medema M.H."/>
            <person name="Devos D.P."/>
            <person name="Kaster A.-K."/>
            <person name="Ovreas L."/>
            <person name="Rohde M."/>
            <person name="Galperin M.Y."/>
            <person name="Jogler C."/>
        </authorList>
    </citation>
    <scope>NUCLEOTIDE SEQUENCE [LARGE SCALE GENOMIC DNA]</scope>
    <source>
        <strain evidence="2 3">K23_9</strain>
    </source>
</reference>
<dbReference type="EMBL" id="CP036526">
    <property type="protein sequence ID" value="QDT09055.1"/>
    <property type="molecule type" value="Genomic_DNA"/>
</dbReference>
<keyword evidence="1" id="KW-0812">Transmembrane</keyword>
<feature type="transmembrane region" description="Helical" evidence="1">
    <location>
        <begin position="76"/>
        <end position="98"/>
    </location>
</feature>
<feature type="transmembrane region" description="Helical" evidence="1">
    <location>
        <begin position="37"/>
        <end position="56"/>
    </location>
</feature>
<dbReference type="OrthoDB" id="291659at2"/>
<dbReference type="Proteomes" id="UP000319817">
    <property type="component" value="Chromosome"/>
</dbReference>
<dbReference type="RefSeq" id="WP_145416498.1">
    <property type="nucleotide sequence ID" value="NZ_CP036526.1"/>
</dbReference>
<dbReference type="AlphaFoldDB" id="A0A517NPK0"/>
<feature type="transmembrane region" description="Helical" evidence="1">
    <location>
        <begin position="12"/>
        <end position="31"/>
    </location>
</feature>
<evidence type="ECO:0000256" key="1">
    <source>
        <dbReference type="SAM" id="Phobius"/>
    </source>
</evidence>
<evidence type="ECO:0000313" key="2">
    <source>
        <dbReference type="EMBL" id="QDT09055.1"/>
    </source>
</evidence>
<gene>
    <name evidence="2" type="ORF">K239x_09980</name>
</gene>
<organism evidence="2 3">
    <name type="scientific">Stieleria marina</name>
    <dbReference type="NCBI Taxonomy" id="1930275"/>
    <lineage>
        <taxon>Bacteria</taxon>
        <taxon>Pseudomonadati</taxon>
        <taxon>Planctomycetota</taxon>
        <taxon>Planctomycetia</taxon>
        <taxon>Pirellulales</taxon>
        <taxon>Pirellulaceae</taxon>
        <taxon>Stieleria</taxon>
    </lineage>
</organism>
<keyword evidence="1" id="KW-0472">Membrane</keyword>
<keyword evidence="1" id="KW-1133">Transmembrane helix</keyword>
<protein>
    <submittedName>
        <fullName evidence="2">Uncharacterized protein</fullName>
    </submittedName>
</protein>
<keyword evidence="3" id="KW-1185">Reference proteome</keyword>
<sequence length="132" mass="14581">MFQRELNDQQLRYFGASLAGLFVAFGAVAYWNWQANSVAAGLTAFGVILAAIYYLAPNTRRPIYRGFAAVTKPIQVVATIIILAIVYYGILTPIGVILQCSGRGLRSDAPHSDSFWTDCKTASKPSRYFDTY</sequence>
<accession>A0A517NPK0</accession>
<name>A0A517NPK0_9BACT</name>
<proteinExistence type="predicted"/>
<evidence type="ECO:0000313" key="3">
    <source>
        <dbReference type="Proteomes" id="UP000319817"/>
    </source>
</evidence>